<protein>
    <recommendedName>
        <fullName evidence="4">Secreted protein</fullName>
    </recommendedName>
</protein>
<keyword evidence="3" id="KW-1185">Reference proteome</keyword>
<evidence type="ECO:0000313" key="3">
    <source>
        <dbReference type="Proteomes" id="UP001321477"/>
    </source>
</evidence>
<evidence type="ECO:0008006" key="4">
    <source>
        <dbReference type="Google" id="ProtNLM"/>
    </source>
</evidence>
<organism evidence="2 3">
    <name type="scientific">Agromyces marinus</name>
    <dbReference type="NCBI Taxonomy" id="1389020"/>
    <lineage>
        <taxon>Bacteria</taxon>
        <taxon>Bacillati</taxon>
        <taxon>Actinomycetota</taxon>
        <taxon>Actinomycetes</taxon>
        <taxon>Micrococcales</taxon>
        <taxon>Microbacteriaceae</taxon>
        <taxon>Agromyces</taxon>
    </lineage>
</organism>
<proteinExistence type="predicted"/>
<feature type="region of interest" description="Disordered" evidence="1">
    <location>
        <begin position="1"/>
        <end position="21"/>
    </location>
</feature>
<accession>A0ABM8H162</accession>
<dbReference type="Proteomes" id="UP001321477">
    <property type="component" value="Chromosome"/>
</dbReference>
<evidence type="ECO:0000256" key="1">
    <source>
        <dbReference type="SAM" id="MobiDB-lite"/>
    </source>
</evidence>
<sequence>MLFASVSVSSTGSAAGGVSNGKPMAVMLDAVTIVRMPARAAAWTTLKLAVMFVVKVVASGTRPLTGIAARCTMASSPA</sequence>
<evidence type="ECO:0000313" key="2">
    <source>
        <dbReference type="EMBL" id="BDZ54508.1"/>
    </source>
</evidence>
<feature type="compositionally biased region" description="Low complexity" evidence="1">
    <location>
        <begin position="1"/>
        <end position="13"/>
    </location>
</feature>
<reference evidence="3" key="1">
    <citation type="journal article" date="2019" name="Int. J. Syst. Evol. Microbiol.">
        <title>The Global Catalogue of Microorganisms (GCM) 10K type strain sequencing project: providing services to taxonomists for standard genome sequencing and annotation.</title>
        <authorList>
            <consortium name="The Broad Institute Genomics Platform"/>
            <consortium name="The Broad Institute Genome Sequencing Center for Infectious Disease"/>
            <person name="Wu L."/>
            <person name="Ma J."/>
        </authorList>
    </citation>
    <scope>NUCLEOTIDE SEQUENCE [LARGE SCALE GENOMIC DNA]</scope>
    <source>
        <strain evidence="3">NBRC 109019</strain>
    </source>
</reference>
<gene>
    <name evidence="2" type="ORF">GCM10025870_15810</name>
</gene>
<name>A0ABM8H162_9MICO</name>
<dbReference type="EMBL" id="AP027734">
    <property type="protein sequence ID" value="BDZ54508.1"/>
    <property type="molecule type" value="Genomic_DNA"/>
</dbReference>